<dbReference type="InterPro" id="IPR003768">
    <property type="entry name" value="ScpA"/>
</dbReference>
<dbReference type="PANTHER" id="PTHR33969:SF2">
    <property type="entry name" value="SEGREGATION AND CONDENSATION PROTEIN A"/>
    <property type="match status" value="1"/>
</dbReference>
<organism evidence="3">
    <name type="scientific">uncultured Anaerotruncus sp</name>
    <dbReference type="NCBI Taxonomy" id="905011"/>
    <lineage>
        <taxon>Bacteria</taxon>
        <taxon>Bacillati</taxon>
        <taxon>Bacillota</taxon>
        <taxon>Clostridia</taxon>
        <taxon>Eubacteriales</taxon>
        <taxon>Oscillospiraceae</taxon>
        <taxon>Anaerotruncus</taxon>
        <taxon>environmental samples</taxon>
    </lineage>
</organism>
<dbReference type="EMBL" id="FMHG01000001">
    <property type="protein sequence ID" value="SCJ56447.1"/>
    <property type="molecule type" value="Genomic_DNA"/>
</dbReference>
<gene>
    <name evidence="3" type="primary">scpA</name>
    <name evidence="3" type="ORF">SAMEA3545359_00834</name>
</gene>
<reference evidence="3" key="1">
    <citation type="submission" date="2015-09" db="EMBL/GenBank/DDBJ databases">
        <authorList>
            <consortium name="Pathogen Informatics"/>
        </authorList>
    </citation>
    <scope>NUCLEOTIDE SEQUENCE</scope>
    <source>
        <strain evidence="3">2789STDY5834896</strain>
    </source>
</reference>
<evidence type="ECO:0000256" key="2">
    <source>
        <dbReference type="ARBA" id="ARBA00044777"/>
    </source>
</evidence>
<evidence type="ECO:0000256" key="1">
    <source>
        <dbReference type="ARBA" id="ARBA00022829"/>
    </source>
</evidence>
<sequence>MSELTFLLPQNAFEGPLDLLLHLISKHKLDLYDINIIELVDQYMAYMNDAQRIDMDLTGDFLEMASRLVYMKTVMLLPRREEEKEQLKTELQGQLIEYQLCRRIAAHLRDRGGESDLFVRAPQPAPPGALPYTRRHDTEQLLLALAALKGKLLVRQAPPKKSFSGIVAKRVVSVSSRILFVLRRLKVGAKLRYEALFSKKYEKTENVATFLALLELIKGGRIRLDDEGEITLKKTGRRAERG</sequence>
<evidence type="ECO:0000313" key="3">
    <source>
        <dbReference type="EMBL" id="SCJ56447.1"/>
    </source>
</evidence>
<dbReference type="Pfam" id="PF02616">
    <property type="entry name" value="SMC_ScpA"/>
    <property type="match status" value="1"/>
</dbReference>
<accession>A0A1C6HFX4</accession>
<proteinExistence type="predicted"/>
<dbReference type="AlphaFoldDB" id="A0A1C6HFX4"/>
<dbReference type="GO" id="GO:0007059">
    <property type="term" value="P:chromosome segregation"/>
    <property type="evidence" value="ECO:0007669"/>
    <property type="project" value="UniProtKB-KW"/>
</dbReference>
<dbReference type="Gene3D" id="6.10.250.2410">
    <property type="match status" value="1"/>
</dbReference>
<keyword evidence="1" id="KW-0159">Chromosome partition</keyword>
<protein>
    <recommendedName>
        <fullName evidence="2">Segregation and condensation protein A</fullName>
    </recommendedName>
</protein>
<name>A0A1C6HFX4_9FIRM</name>
<dbReference type="PANTHER" id="PTHR33969">
    <property type="entry name" value="SEGREGATION AND CONDENSATION PROTEIN A"/>
    <property type="match status" value="1"/>
</dbReference>